<name>X1DNA7_9ZZZZ</name>
<sequence length="71" mass="8270">MMEPKYPEDFKDWKTLYLMLDKRYLVIESPDGAMEACIHLEDNEVVGIKDKATGKDIYDGNISLAKKIFKR</sequence>
<protein>
    <submittedName>
        <fullName evidence="1">Uncharacterized protein</fullName>
    </submittedName>
</protein>
<evidence type="ECO:0000313" key="1">
    <source>
        <dbReference type="EMBL" id="GAH21667.1"/>
    </source>
</evidence>
<organism evidence="1">
    <name type="scientific">marine sediment metagenome</name>
    <dbReference type="NCBI Taxonomy" id="412755"/>
    <lineage>
        <taxon>unclassified sequences</taxon>
        <taxon>metagenomes</taxon>
        <taxon>ecological metagenomes</taxon>
    </lineage>
</organism>
<proteinExistence type="predicted"/>
<comment type="caution">
    <text evidence="1">The sequence shown here is derived from an EMBL/GenBank/DDBJ whole genome shotgun (WGS) entry which is preliminary data.</text>
</comment>
<dbReference type="AlphaFoldDB" id="X1DNA7"/>
<dbReference type="EMBL" id="BARU01003223">
    <property type="protein sequence ID" value="GAH21667.1"/>
    <property type="molecule type" value="Genomic_DNA"/>
</dbReference>
<reference evidence="1" key="1">
    <citation type="journal article" date="2014" name="Front. Microbiol.">
        <title>High frequency of phylogenetically diverse reductive dehalogenase-homologous genes in deep subseafloor sedimentary metagenomes.</title>
        <authorList>
            <person name="Kawai M."/>
            <person name="Futagami T."/>
            <person name="Toyoda A."/>
            <person name="Takaki Y."/>
            <person name="Nishi S."/>
            <person name="Hori S."/>
            <person name="Arai W."/>
            <person name="Tsubouchi T."/>
            <person name="Morono Y."/>
            <person name="Uchiyama I."/>
            <person name="Ito T."/>
            <person name="Fujiyama A."/>
            <person name="Inagaki F."/>
            <person name="Takami H."/>
        </authorList>
    </citation>
    <scope>NUCLEOTIDE SEQUENCE</scope>
    <source>
        <strain evidence="1">Expedition CK06-06</strain>
    </source>
</reference>
<gene>
    <name evidence="1" type="ORF">S03H2_07104</name>
</gene>
<accession>X1DNA7</accession>